<gene>
    <name evidence="3" type="ORF">LTR09_008011</name>
</gene>
<keyword evidence="4" id="KW-1185">Reference proteome</keyword>
<evidence type="ECO:0000313" key="3">
    <source>
        <dbReference type="EMBL" id="KAK3050933.1"/>
    </source>
</evidence>
<feature type="compositionally biased region" description="Polar residues" evidence="1">
    <location>
        <begin position="104"/>
        <end position="113"/>
    </location>
</feature>
<proteinExistence type="predicted"/>
<dbReference type="InterPro" id="IPR036047">
    <property type="entry name" value="F-box-like_dom_sf"/>
</dbReference>
<dbReference type="SUPFAM" id="SSF81383">
    <property type="entry name" value="F-box domain"/>
    <property type="match status" value="1"/>
</dbReference>
<dbReference type="Proteomes" id="UP001271007">
    <property type="component" value="Unassembled WGS sequence"/>
</dbReference>
<feature type="region of interest" description="Disordered" evidence="1">
    <location>
        <begin position="104"/>
        <end position="134"/>
    </location>
</feature>
<accession>A0AAJ0DJ71</accession>
<protein>
    <recommendedName>
        <fullName evidence="2">F-box domain-containing protein</fullName>
    </recommendedName>
</protein>
<dbReference type="PROSITE" id="PS50181">
    <property type="entry name" value="FBOX"/>
    <property type="match status" value="1"/>
</dbReference>
<organism evidence="3 4">
    <name type="scientific">Extremus antarcticus</name>
    <dbReference type="NCBI Taxonomy" id="702011"/>
    <lineage>
        <taxon>Eukaryota</taxon>
        <taxon>Fungi</taxon>
        <taxon>Dikarya</taxon>
        <taxon>Ascomycota</taxon>
        <taxon>Pezizomycotina</taxon>
        <taxon>Dothideomycetes</taxon>
        <taxon>Dothideomycetidae</taxon>
        <taxon>Mycosphaerellales</taxon>
        <taxon>Extremaceae</taxon>
        <taxon>Extremus</taxon>
    </lineage>
</organism>
<dbReference type="SMART" id="SM00256">
    <property type="entry name" value="FBOX"/>
    <property type="match status" value="1"/>
</dbReference>
<name>A0AAJ0DJ71_9PEZI</name>
<comment type="caution">
    <text evidence="3">The sequence shown here is derived from an EMBL/GenBank/DDBJ whole genome shotgun (WGS) entry which is preliminary data.</text>
</comment>
<reference evidence="3" key="1">
    <citation type="submission" date="2023-04" db="EMBL/GenBank/DDBJ databases">
        <title>Black Yeasts Isolated from many extreme environments.</title>
        <authorList>
            <person name="Coleine C."/>
            <person name="Stajich J.E."/>
            <person name="Selbmann L."/>
        </authorList>
    </citation>
    <scope>NUCLEOTIDE SEQUENCE</scope>
    <source>
        <strain evidence="3">CCFEE 5312</strain>
    </source>
</reference>
<feature type="domain" description="F-box" evidence="2">
    <location>
        <begin position="52"/>
        <end position="91"/>
    </location>
</feature>
<evidence type="ECO:0000256" key="1">
    <source>
        <dbReference type="SAM" id="MobiDB-lite"/>
    </source>
</evidence>
<dbReference type="InterPro" id="IPR001810">
    <property type="entry name" value="F-box_dom"/>
</dbReference>
<dbReference type="Pfam" id="PF12937">
    <property type="entry name" value="F-box-like"/>
    <property type="match status" value="1"/>
</dbReference>
<dbReference type="EMBL" id="JAWDJX010000029">
    <property type="protein sequence ID" value="KAK3050933.1"/>
    <property type="molecule type" value="Genomic_DNA"/>
</dbReference>
<feature type="region of interest" description="Disordered" evidence="1">
    <location>
        <begin position="1"/>
        <end position="21"/>
    </location>
</feature>
<sequence>MLPQKRKAQDDTLGPQVKASRLTVGLDSDSTQPATEVEGVQTTAQQAVFNTTELLEHVLVHLPIRDILTAQRVSTRFRDIVTDSHALQRKLFFIVDAAPHIRTTNDVPKTNHTLIRPHGPHEQASLPEKSNPKVQLNPLQQEHPLHRPPTGSKRRKPSRAIRLDCELLQPLTPHSAQSSWRRMYLCDPPPPATNFVGEAKLRFPSGPPRWGDSEEVRLDRFIVAPKWDGEEEASRDRSGDGLTFGVMADDAFRSIVARDALVRARPAGIGGLEFLRGTLIVTVPVSG</sequence>
<feature type="region of interest" description="Disordered" evidence="1">
    <location>
        <begin position="139"/>
        <end position="158"/>
    </location>
</feature>
<dbReference type="Gene3D" id="1.20.1280.50">
    <property type="match status" value="1"/>
</dbReference>
<evidence type="ECO:0000313" key="4">
    <source>
        <dbReference type="Proteomes" id="UP001271007"/>
    </source>
</evidence>
<evidence type="ECO:0000259" key="2">
    <source>
        <dbReference type="PROSITE" id="PS50181"/>
    </source>
</evidence>
<dbReference type="AlphaFoldDB" id="A0AAJ0DJ71"/>